<reference evidence="1" key="1">
    <citation type="submission" date="2023-03" db="EMBL/GenBank/DDBJ databases">
        <title>Chromosome-scale reference genome and RAD-based genetic map of yellow starthistle (Centaurea solstitialis) reveal putative structural variation and QTLs associated with invader traits.</title>
        <authorList>
            <person name="Reatini B."/>
            <person name="Cang F.A."/>
            <person name="Jiang Q."/>
            <person name="Mckibben M.T.W."/>
            <person name="Barker M.S."/>
            <person name="Rieseberg L.H."/>
            <person name="Dlugosch K.M."/>
        </authorList>
    </citation>
    <scope>NUCLEOTIDE SEQUENCE</scope>
    <source>
        <strain evidence="1">CAN-66</strain>
        <tissue evidence="1">Leaf</tissue>
    </source>
</reference>
<keyword evidence="2" id="KW-1185">Reference proteome</keyword>
<sequence length="180" mass="20851">MDSYCTSPIQSHSFFFQQQSSCDHRFPMMGNLLCLVQLDQSTIAIKETFGKFDDVLSQQYSIALKWLPSKTFGKLASWISIKHSVHAFEAMDASYERKSEIQAMLPKLKREMKVAKLKKDYTFDTKLVLFNLDGSLAPQREDSFCFWPLCNPGRNFELELFYHGATLTFAFQDSKMRDII</sequence>
<organism evidence="1 2">
    <name type="scientific">Centaurea solstitialis</name>
    <name type="common">yellow star-thistle</name>
    <dbReference type="NCBI Taxonomy" id="347529"/>
    <lineage>
        <taxon>Eukaryota</taxon>
        <taxon>Viridiplantae</taxon>
        <taxon>Streptophyta</taxon>
        <taxon>Embryophyta</taxon>
        <taxon>Tracheophyta</taxon>
        <taxon>Spermatophyta</taxon>
        <taxon>Magnoliopsida</taxon>
        <taxon>eudicotyledons</taxon>
        <taxon>Gunneridae</taxon>
        <taxon>Pentapetalae</taxon>
        <taxon>asterids</taxon>
        <taxon>campanulids</taxon>
        <taxon>Asterales</taxon>
        <taxon>Asteraceae</taxon>
        <taxon>Carduoideae</taxon>
        <taxon>Cardueae</taxon>
        <taxon>Centaureinae</taxon>
        <taxon>Centaurea</taxon>
    </lineage>
</organism>
<comment type="caution">
    <text evidence="1">The sequence shown here is derived from an EMBL/GenBank/DDBJ whole genome shotgun (WGS) entry which is preliminary data.</text>
</comment>
<dbReference type="AlphaFoldDB" id="A0AA38TT93"/>
<gene>
    <name evidence="1" type="ORF">OSB04_001685</name>
</gene>
<proteinExistence type="predicted"/>
<name>A0AA38TT93_9ASTR</name>
<accession>A0AA38TT93</accession>
<dbReference type="Proteomes" id="UP001172457">
    <property type="component" value="Chromosome 1"/>
</dbReference>
<protein>
    <submittedName>
        <fullName evidence="1">Uncharacterized protein</fullName>
    </submittedName>
</protein>
<evidence type="ECO:0000313" key="1">
    <source>
        <dbReference type="EMBL" id="KAJ9565719.1"/>
    </source>
</evidence>
<evidence type="ECO:0000313" key="2">
    <source>
        <dbReference type="Proteomes" id="UP001172457"/>
    </source>
</evidence>
<dbReference type="EMBL" id="JARYMX010000001">
    <property type="protein sequence ID" value="KAJ9565719.1"/>
    <property type="molecule type" value="Genomic_DNA"/>
</dbReference>